<dbReference type="Pfam" id="PF10124">
    <property type="entry name" value="Mu-like_gpT"/>
    <property type="match status" value="1"/>
</dbReference>
<proteinExistence type="predicted"/>
<comment type="caution">
    <text evidence="2">The sequence shown here is derived from an EMBL/GenBank/DDBJ whole genome shotgun (WGS) entry which is preliminary data.</text>
</comment>
<gene>
    <name evidence="2" type="ORF">HB375_02035</name>
</gene>
<evidence type="ECO:0000313" key="3">
    <source>
        <dbReference type="Proteomes" id="UP000707352"/>
    </source>
</evidence>
<sequence>MDVTPQNLRAIYTSLSTSFNQRLRATTTLYGRVAMDVNSTSSKNEYPRLDDLPGFREWVGDRHVHDLSEMTYAIQNKSFEKTIGIDRDKIEDDEIGIFTPVVQQFGQDTALFPDLLVFDLMKRANQVVCYDSQYFFDTDHPSYNDQGREISVSNFQAGAGPAWYLIDDSQVIKPFIYQKRRPFTFVSRTALTDDNVFNAKKFVYGVDGRCNVGVGMWQTAFMSKAALTPDNYAAARAAMTSIRRRDGAPLAIAPRILVVPPALEGAARALMANDMISKDVGGTPVAVSNEWKGTAEVLVVPYLG</sequence>
<dbReference type="EMBL" id="JAATJS010000001">
    <property type="protein sequence ID" value="NIX75391.1"/>
    <property type="molecule type" value="Genomic_DNA"/>
</dbReference>
<protein>
    <recommendedName>
        <fullName evidence="1">Bacteriophage Mu GpT domain-containing protein</fullName>
    </recommendedName>
</protein>
<dbReference type="InterPro" id="IPR018774">
    <property type="entry name" value="Phage_Mu_GpT"/>
</dbReference>
<name>A0ABX0VAH3_9HYPH</name>
<dbReference type="RefSeq" id="WP_167671277.1">
    <property type="nucleotide sequence ID" value="NZ_JAATJS010000001.1"/>
</dbReference>
<evidence type="ECO:0000259" key="1">
    <source>
        <dbReference type="Pfam" id="PF10124"/>
    </source>
</evidence>
<accession>A0ABX0VAH3</accession>
<organism evidence="2 3">
    <name type="scientific">Microvirga terricola</name>
    <dbReference type="NCBI Taxonomy" id="2719797"/>
    <lineage>
        <taxon>Bacteria</taxon>
        <taxon>Pseudomonadati</taxon>
        <taxon>Pseudomonadota</taxon>
        <taxon>Alphaproteobacteria</taxon>
        <taxon>Hyphomicrobiales</taxon>
        <taxon>Methylobacteriaceae</taxon>
        <taxon>Microvirga</taxon>
    </lineage>
</organism>
<reference evidence="2 3" key="1">
    <citation type="submission" date="2020-03" db="EMBL/GenBank/DDBJ databases">
        <title>The genome sequence of Microvirga sp. c23x22.</title>
        <authorList>
            <person name="Zhang X."/>
        </authorList>
    </citation>
    <scope>NUCLEOTIDE SEQUENCE [LARGE SCALE GENOMIC DNA]</scope>
    <source>
        <strain evidence="3">c23x22</strain>
    </source>
</reference>
<dbReference type="Proteomes" id="UP000707352">
    <property type="component" value="Unassembled WGS sequence"/>
</dbReference>
<feature type="domain" description="Bacteriophage Mu GpT" evidence="1">
    <location>
        <begin position="8"/>
        <end position="303"/>
    </location>
</feature>
<evidence type="ECO:0000313" key="2">
    <source>
        <dbReference type="EMBL" id="NIX75391.1"/>
    </source>
</evidence>
<keyword evidence="3" id="KW-1185">Reference proteome</keyword>